<gene>
    <name evidence="2" type="ORF">P0457B11.30</name>
    <name evidence="3" type="ORF">P0486H12.17</name>
</gene>
<dbReference type="EMBL" id="AP003615">
    <property type="protein sequence ID" value="BAD35455.1"/>
    <property type="molecule type" value="Genomic_DNA"/>
</dbReference>
<feature type="compositionally biased region" description="Low complexity" evidence="1">
    <location>
        <begin position="96"/>
        <end position="109"/>
    </location>
</feature>
<feature type="region of interest" description="Disordered" evidence="1">
    <location>
        <begin position="1"/>
        <end position="199"/>
    </location>
</feature>
<dbReference type="AlphaFoldDB" id="Q69XK2"/>
<feature type="compositionally biased region" description="Basic and acidic residues" evidence="1">
    <location>
        <begin position="177"/>
        <end position="199"/>
    </location>
</feature>
<feature type="compositionally biased region" description="Low complexity" evidence="1">
    <location>
        <begin position="44"/>
        <end position="55"/>
    </location>
</feature>
<dbReference type="Proteomes" id="UP000000763">
    <property type="component" value="Chromosome 6"/>
</dbReference>
<evidence type="ECO:0000313" key="4">
    <source>
        <dbReference type="Proteomes" id="UP000000763"/>
    </source>
</evidence>
<feature type="compositionally biased region" description="Basic and acidic residues" evidence="1">
    <location>
        <begin position="1"/>
        <end position="10"/>
    </location>
</feature>
<reference evidence="4" key="3">
    <citation type="journal article" date="2005" name="Nature">
        <title>The map-based sequence of the rice genome.</title>
        <authorList>
            <consortium name="International rice genome sequencing project (IRGSP)"/>
            <person name="Matsumoto T."/>
            <person name="Wu J."/>
            <person name="Kanamori H."/>
            <person name="Katayose Y."/>
            <person name="Fujisawa M."/>
            <person name="Namiki N."/>
            <person name="Mizuno H."/>
            <person name="Yamamoto K."/>
            <person name="Antonio B.A."/>
            <person name="Baba T."/>
            <person name="Sakata K."/>
            <person name="Nagamura Y."/>
            <person name="Aoki H."/>
            <person name="Arikawa K."/>
            <person name="Arita K."/>
            <person name="Bito T."/>
            <person name="Chiden Y."/>
            <person name="Fujitsuka N."/>
            <person name="Fukunaka R."/>
            <person name="Hamada M."/>
            <person name="Harada C."/>
            <person name="Hayashi A."/>
            <person name="Hijishita S."/>
            <person name="Honda M."/>
            <person name="Hosokawa S."/>
            <person name="Ichikawa Y."/>
            <person name="Idonuma A."/>
            <person name="Iijima M."/>
            <person name="Ikeda M."/>
            <person name="Ikeno M."/>
            <person name="Ito K."/>
            <person name="Ito S."/>
            <person name="Ito T."/>
            <person name="Ito Y."/>
            <person name="Ito Y."/>
            <person name="Iwabuchi A."/>
            <person name="Kamiya K."/>
            <person name="Karasawa W."/>
            <person name="Kurita K."/>
            <person name="Katagiri S."/>
            <person name="Kikuta A."/>
            <person name="Kobayashi H."/>
            <person name="Kobayashi N."/>
            <person name="Machita K."/>
            <person name="Maehara T."/>
            <person name="Masukawa M."/>
            <person name="Mizubayashi T."/>
            <person name="Mukai Y."/>
            <person name="Nagasaki H."/>
            <person name="Nagata Y."/>
            <person name="Naito S."/>
            <person name="Nakashima M."/>
            <person name="Nakama Y."/>
            <person name="Nakamichi Y."/>
            <person name="Nakamura M."/>
            <person name="Meguro A."/>
            <person name="Negishi M."/>
            <person name="Ohta I."/>
            <person name="Ohta T."/>
            <person name="Okamoto M."/>
            <person name="Ono N."/>
            <person name="Saji S."/>
            <person name="Sakaguchi M."/>
            <person name="Sakai K."/>
            <person name="Shibata M."/>
            <person name="Shimokawa T."/>
            <person name="Song J."/>
            <person name="Takazaki Y."/>
            <person name="Terasawa K."/>
            <person name="Tsugane M."/>
            <person name="Tsuji K."/>
            <person name="Ueda S."/>
            <person name="Waki K."/>
            <person name="Yamagata H."/>
            <person name="Yamamoto M."/>
            <person name="Yamamoto S."/>
            <person name="Yamane H."/>
            <person name="Yoshiki S."/>
            <person name="Yoshihara R."/>
            <person name="Yukawa K."/>
            <person name="Zhong H."/>
            <person name="Yano M."/>
            <person name="Yuan Q."/>
            <person name="Ouyang S."/>
            <person name="Liu J."/>
            <person name="Jones K.M."/>
            <person name="Gansberger K."/>
            <person name="Moffat K."/>
            <person name="Hill J."/>
            <person name="Bera J."/>
            <person name="Fadrosh D."/>
            <person name="Jin S."/>
            <person name="Johri S."/>
            <person name="Kim M."/>
            <person name="Overton L."/>
            <person name="Reardon M."/>
            <person name="Tsitrin T."/>
            <person name="Vuong H."/>
            <person name="Weaver B."/>
            <person name="Ciecko A."/>
            <person name="Tallon L."/>
            <person name="Jackson J."/>
            <person name="Pai G."/>
            <person name="Aken S.V."/>
            <person name="Utterback T."/>
            <person name="Reidmuller S."/>
            <person name="Feldblyum T."/>
            <person name="Hsiao J."/>
            <person name="Zismann V."/>
            <person name="Iobst S."/>
            <person name="de Vazeille A.R."/>
            <person name="Buell C.R."/>
            <person name="Ying K."/>
            <person name="Li Y."/>
            <person name="Lu T."/>
            <person name="Huang Y."/>
            <person name="Zhao Q."/>
            <person name="Feng Q."/>
            <person name="Zhang L."/>
            <person name="Zhu J."/>
            <person name="Weng Q."/>
            <person name="Mu J."/>
            <person name="Lu Y."/>
            <person name="Fan D."/>
            <person name="Liu Y."/>
            <person name="Guan J."/>
            <person name="Zhang Y."/>
            <person name="Yu S."/>
            <person name="Liu X."/>
            <person name="Zhang Y."/>
            <person name="Hong G."/>
            <person name="Han B."/>
            <person name="Choisne N."/>
            <person name="Demange N."/>
            <person name="Orjeda G."/>
            <person name="Samain S."/>
            <person name="Cattolico L."/>
            <person name="Pelletier E."/>
            <person name="Couloux A."/>
            <person name="Segurens B."/>
            <person name="Wincker P."/>
            <person name="D'Hont A."/>
            <person name="Scarpelli C."/>
            <person name="Weissenbach J."/>
            <person name="Salanoubat M."/>
            <person name="Quetier F."/>
            <person name="Yu Y."/>
            <person name="Kim H.R."/>
            <person name="Rambo T."/>
            <person name="Currie J."/>
            <person name="Collura K."/>
            <person name="Luo M."/>
            <person name="Yang T."/>
            <person name="Ammiraju J.S.S."/>
            <person name="Engler F."/>
            <person name="Soderlund C."/>
            <person name="Wing R.A."/>
            <person name="Palmer L.E."/>
            <person name="de la Bastide M."/>
            <person name="Spiegel L."/>
            <person name="Nascimento L."/>
            <person name="Zutavern T."/>
            <person name="O'Shaughnessy A."/>
            <person name="Dike S."/>
            <person name="Dedhia N."/>
            <person name="Preston R."/>
            <person name="Balija V."/>
            <person name="McCombie W.R."/>
            <person name="Chow T."/>
            <person name="Chen H."/>
            <person name="Chung M."/>
            <person name="Chen C."/>
            <person name="Shaw J."/>
            <person name="Wu H."/>
            <person name="Hsiao K."/>
            <person name="Chao Y."/>
            <person name="Chu M."/>
            <person name="Cheng C."/>
            <person name="Hour A."/>
            <person name="Lee P."/>
            <person name="Lin S."/>
            <person name="Lin Y."/>
            <person name="Liou J."/>
            <person name="Liu S."/>
            <person name="Hsing Y."/>
            <person name="Raghuvanshi S."/>
            <person name="Mohanty A."/>
            <person name="Bharti A.K."/>
            <person name="Gaur A."/>
            <person name="Gupta V."/>
            <person name="Kumar D."/>
            <person name="Ravi V."/>
            <person name="Vij S."/>
            <person name="Kapur A."/>
            <person name="Khurana P."/>
            <person name="Khurana P."/>
            <person name="Khurana J.P."/>
            <person name="Tyagi A.K."/>
            <person name="Gaikwad K."/>
            <person name="Singh A."/>
            <person name="Dalal V."/>
            <person name="Srivastava S."/>
            <person name="Dixit A."/>
            <person name="Pal A.K."/>
            <person name="Ghazi I.A."/>
            <person name="Yadav M."/>
            <person name="Pandit A."/>
            <person name="Bhargava A."/>
            <person name="Sureshbabu K."/>
            <person name="Batra K."/>
            <person name="Sharma T.R."/>
            <person name="Mohapatra T."/>
            <person name="Singh N.K."/>
            <person name="Messing J."/>
            <person name="Nelson A.B."/>
            <person name="Fuks G."/>
            <person name="Kavchok S."/>
            <person name="Keizer G."/>
            <person name="Linton E."/>
            <person name="Llaca V."/>
            <person name="Song R."/>
            <person name="Tanyolac B."/>
            <person name="Young S."/>
            <person name="Ho-Il K."/>
            <person name="Hahn J.H."/>
            <person name="Sangsakoo G."/>
            <person name="Vanavichit A."/>
            <person name="de Mattos Luiz.A.T."/>
            <person name="Zimmer P.D."/>
            <person name="Malone G."/>
            <person name="Dellagostin O."/>
            <person name="de Oliveira A.C."/>
            <person name="Bevan M."/>
            <person name="Bancroft I."/>
            <person name="Minx P."/>
            <person name="Cordum H."/>
            <person name="Wilson R."/>
            <person name="Cheng Z."/>
            <person name="Jin W."/>
            <person name="Jiang J."/>
            <person name="Leong S.A."/>
            <person name="Iwama H."/>
            <person name="Gojobori T."/>
            <person name="Itoh T."/>
            <person name="Niimura Y."/>
            <person name="Fujii Y."/>
            <person name="Habara T."/>
            <person name="Sakai H."/>
            <person name="Sato Y."/>
            <person name="Wilson G."/>
            <person name="Kumar K."/>
            <person name="McCouch S."/>
            <person name="Juretic N."/>
            <person name="Hoen D."/>
            <person name="Wright S."/>
            <person name="Bruskiewich R."/>
            <person name="Bureau T."/>
            <person name="Miyao A."/>
            <person name="Hirochika H."/>
            <person name="Nishikawa T."/>
            <person name="Kadowaki K."/>
            <person name="Sugiura M."/>
            <person name="Burr B."/>
            <person name="Sasaki T."/>
        </authorList>
    </citation>
    <scope>NUCLEOTIDE SEQUENCE [LARGE SCALE GENOMIC DNA]</scope>
    <source>
        <strain evidence="4">cv. Nipponbare</strain>
    </source>
</reference>
<organism evidence="3 4">
    <name type="scientific">Oryza sativa subsp. japonica</name>
    <name type="common">Rice</name>
    <dbReference type="NCBI Taxonomy" id="39947"/>
    <lineage>
        <taxon>Eukaryota</taxon>
        <taxon>Viridiplantae</taxon>
        <taxon>Streptophyta</taxon>
        <taxon>Embryophyta</taxon>
        <taxon>Tracheophyta</taxon>
        <taxon>Spermatophyta</taxon>
        <taxon>Magnoliopsida</taxon>
        <taxon>Liliopsida</taxon>
        <taxon>Poales</taxon>
        <taxon>Poaceae</taxon>
        <taxon>BOP clade</taxon>
        <taxon>Oryzoideae</taxon>
        <taxon>Oryzeae</taxon>
        <taxon>Oryzinae</taxon>
        <taxon>Oryza</taxon>
        <taxon>Oryza sativa</taxon>
    </lineage>
</organism>
<proteinExistence type="predicted"/>
<protein>
    <submittedName>
        <fullName evidence="3">Uncharacterized protein</fullName>
    </submittedName>
</protein>
<reference evidence="2" key="1">
    <citation type="submission" date="2001-05" db="EMBL/GenBank/DDBJ databases">
        <title>Oryza sativa nipponbare(GA3) genomic DNA, chromosome 6, PAC clone:P0457B11.</title>
        <authorList>
            <person name="Sasaki T."/>
            <person name="Matsumoto T."/>
            <person name="Yamamoto K."/>
        </authorList>
    </citation>
    <scope>NUCLEOTIDE SEQUENCE</scope>
</reference>
<feature type="compositionally biased region" description="Low complexity" evidence="1">
    <location>
        <begin position="117"/>
        <end position="128"/>
    </location>
</feature>
<name>Q69XK2_ORYSJ</name>
<dbReference type="EMBL" id="AP003612">
    <property type="protein sequence ID" value="BAD32848.1"/>
    <property type="molecule type" value="Genomic_DNA"/>
</dbReference>
<evidence type="ECO:0000256" key="1">
    <source>
        <dbReference type="SAM" id="MobiDB-lite"/>
    </source>
</evidence>
<feature type="compositionally biased region" description="Basic and acidic residues" evidence="1">
    <location>
        <begin position="56"/>
        <end position="79"/>
    </location>
</feature>
<evidence type="ECO:0000313" key="3">
    <source>
        <dbReference type="EMBL" id="BAD35455.1"/>
    </source>
</evidence>
<accession>Q69XK2</accession>
<sequence>MADGTGRDRSGLGPGKRKERGARELRGEGIGFTGAVKRRGGRAGAARLLLCPGASSERRESRGRAERGKWETEGEKEGSRYAGLGRKRDGSGRHCLAGQGAALAAQRGAGPDGAGTGSRRLTTAATARARAREVTARGELAGDGAGRENGITREREGELSSSSAHAHAHAHAAHGQSEGRAEGERERERWAERKSAHRT</sequence>
<reference evidence="4" key="4">
    <citation type="journal article" date="2008" name="Nucleic Acids Res.">
        <title>The rice annotation project database (RAP-DB): 2008 update.</title>
        <authorList>
            <consortium name="The rice annotation project (RAP)"/>
        </authorList>
    </citation>
    <scope>GENOME REANNOTATION</scope>
    <source>
        <strain evidence="4">cv. Nipponbare</strain>
    </source>
</reference>
<reference evidence="3" key="2">
    <citation type="submission" date="2001-05" db="EMBL/GenBank/DDBJ databases">
        <title>Oryza sativa nipponbare(GA3) genomic DNA, chromosome 6, PAC clone:P0486H12.</title>
        <authorList>
            <person name="Sasaki T."/>
            <person name="Matsumoto T."/>
            <person name="Yamamoto K."/>
        </authorList>
    </citation>
    <scope>NUCLEOTIDE SEQUENCE</scope>
</reference>
<evidence type="ECO:0000313" key="2">
    <source>
        <dbReference type="EMBL" id="BAD32848.1"/>
    </source>
</evidence>